<dbReference type="Proteomes" id="UP000030669">
    <property type="component" value="Unassembled WGS sequence"/>
</dbReference>
<sequence>MQATLCEPALDRLWACQSSVTNLVKCLPEESWQMCIGGSPTLIRHPLPAELDRFRYYAAKVRFLAIGSNASDDLVIALAARSQVPLFPNLQALHWWMDNYNLAYMLEFLVPRPRALNVTLDGESEGAGLNRLLDIVHTKTPALECFKFECVDSPPLPAPGRLISNSTCFASLRVLEWDPLLSVADIVALAALPNLQDLKFNATRIPSGVMLDFSALPGPPFSELATLRVQADTLQFCSDFVEAIRSCALRTLEVTAPGITCGDISSLLSRLRRRNLKSSLRVLHIHGGIQESAITMPLDMLRPLCCLANLEELWFRLPCAFTGTNIVLLDLVKAWPRLQVLQLGEQSRLGRSDFTLLVLEQLVFHCPHLRDLDISGLNINSTVTMEWKIKSSREERPVARNGELLELTLGRSIVGDPLEVAMLLSRIFPRLRSIQATDPHGKDVRWREVEKYIGIFNRIRREERSWWDSKDVKEE</sequence>
<gene>
    <name evidence="1" type="ORF">GLOTRDRAFT_93125</name>
</gene>
<dbReference type="SUPFAM" id="SSF52047">
    <property type="entry name" value="RNI-like"/>
    <property type="match status" value="1"/>
</dbReference>
<evidence type="ECO:0000313" key="1">
    <source>
        <dbReference type="EMBL" id="EPQ55491.1"/>
    </source>
</evidence>
<evidence type="ECO:0008006" key="3">
    <source>
        <dbReference type="Google" id="ProtNLM"/>
    </source>
</evidence>
<dbReference type="AlphaFoldDB" id="S7Q640"/>
<protein>
    <recommendedName>
        <fullName evidence="3">F-box domain-containing protein</fullName>
    </recommendedName>
</protein>
<proteinExistence type="predicted"/>
<organism evidence="1 2">
    <name type="scientific">Gloeophyllum trabeum (strain ATCC 11539 / FP-39264 / Madison 617)</name>
    <name type="common">Brown rot fungus</name>
    <dbReference type="NCBI Taxonomy" id="670483"/>
    <lineage>
        <taxon>Eukaryota</taxon>
        <taxon>Fungi</taxon>
        <taxon>Dikarya</taxon>
        <taxon>Basidiomycota</taxon>
        <taxon>Agaricomycotina</taxon>
        <taxon>Agaricomycetes</taxon>
        <taxon>Gloeophyllales</taxon>
        <taxon>Gloeophyllaceae</taxon>
        <taxon>Gloeophyllum</taxon>
    </lineage>
</organism>
<dbReference type="GeneID" id="19309443"/>
<evidence type="ECO:0000313" key="2">
    <source>
        <dbReference type="Proteomes" id="UP000030669"/>
    </source>
</evidence>
<dbReference type="OrthoDB" id="3054858at2759"/>
<dbReference type="EMBL" id="KB469301">
    <property type="protein sequence ID" value="EPQ55491.1"/>
    <property type="molecule type" value="Genomic_DNA"/>
</dbReference>
<dbReference type="OMA" id="DAVMYHR"/>
<dbReference type="KEGG" id="gtr:GLOTRDRAFT_93125"/>
<dbReference type="Gene3D" id="3.80.10.10">
    <property type="entry name" value="Ribonuclease Inhibitor"/>
    <property type="match status" value="1"/>
</dbReference>
<name>S7Q640_GLOTA</name>
<dbReference type="RefSeq" id="XP_007865578.1">
    <property type="nucleotide sequence ID" value="XM_007867387.1"/>
</dbReference>
<dbReference type="HOGENOM" id="CLU_021164_0_0_1"/>
<dbReference type="STRING" id="670483.S7Q640"/>
<reference evidence="1 2" key="1">
    <citation type="journal article" date="2012" name="Science">
        <title>The Paleozoic origin of enzymatic lignin decomposition reconstructed from 31 fungal genomes.</title>
        <authorList>
            <person name="Floudas D."/>
            <person name="Binder M."/>
            <person name="Riley R."/>
            <person name="Barry K."/>
            <person name="Blanchette R.A."/>
            <person name="Henrissat B."/>
            <person name="Martinez A.T."/>
            <person name="Otillar R."/>
            <person name="Spatafora J.W."/>
            <person name="Yadav J.S."/>
            <person name="Aerts A."/>
            <person name="Benoit I."/>
            <person name="Boyd A."/>
            <person name="Carlson A."/>
            <person name="Copeland A."/>
            <person name="Coutinho P.M."/>
            <person name="de Vries R.P."/>
            <person name="Ferreira P."/>
            <person name="Findley K."/>
            <person name="Foster B."/>
            <person name="Gaskell J."/>
            <person name="Glotzer D."/>
            <person name="Gorecki P."/>
            <person name="Heitman J."/>
            <person name="Hesse C."/>
            <person name="Hori C."/>
            <person name="Igarashi K."/>
            <person name="Jurgens J.A."/>
            <person name="Kallen N."/>
            <person name="Kersten P."/>
            <person name="Kohler A."/>
            <person name="Kuees U."/>
            <person name="Kumar T.K.A."/>
            <person name="Kuo A."/>
            <person name="LaButti K."/>
            <person name="Larrondo L.F."/>
            <person name="Lindquist E."/>
            <person name="Ling A."/>
            <person name="Lombard V."/>
            <person name="Lucas S."/>
            <person name="Lundell T."/>
            <person name="Martin R."/>
            <person name="McLaughlin D.J."/>
            <person name="Morgenstern I."/>
            <person name="Morin E."/>
            <person name="Murat C."/>
            <person name="Nagy L.G."/>
            <person name="Nolan M."/>
            <person name="Ohm R.A."/>
            <person name="Patyshakuliyeva A."/>
            <person name="Rokas A."/>
            <person name="Ruiz-Duenas F.J."/>
            <person name="Sabat G."/>
            <person name="Salamov A."/>
            <person name="Samejima M."/>
            <person name="Schmutz J."/>
            <person name="Slot J.C."/>
            <person name="St John F."/>
            <person name="Stenlid J."/>
            <person name="Sun H."/>
            <person name="Sun S."/>
            <person name="Syed K."/>
            <person name="Tsang A."/>
            <person name="Wiebenga A."/>
            <person name="Young D."/>
            <person name="Pisabarro A."/>
            <person name="Eastwood D.C."/>
            <person name="Martin F."/>
            <person name="Cullen D."/>
            <person name="Grigoriev I.V."/>
            <person name="Hibbett D.S."/>
        </authorList>
    </citation>
    <scope>NUCLEOTIDE SEQUENCE [LARGE SCALE GENOMIC DNA]</scope>
    <source>
        <strain evidence="1 2">ATCC 11539</strain>
    </source>
</reference>
<accession>S7Q640</accession>
<keyword evidence="2" id="KW-1185">Reference proteome</keyword>
<dbReference type="InterPro" id="IPR032675">
    <property type="entry name" value="LRR_dom_sf"/>
</dbReference>